<reference evidence="2 3" key="1">
    <citation type="submission" date="2020-08" db="EMBL/GenBank/DDBJ databases">
        <title>Sequencing the genomes of 1000 actinobacteria strains.</title>
        <authorList>
            <person name="Klenk H.-P."/>
        </authorList>
    </citation>
    <scope>NUCLEOTIDE SEQUENCE [LARGE SCALE GENOMIC DNA]</scope>
    <source>
        <strain evidence="2 3">DSM 44230</strain>
    </source>
</reference>
<dbReference type="RefSeq" id="WP_185005062.1">
    <property type="nucleotide sequence ID" value="NZ_BAAAUI010000073.1"/>
</dbReference>
<dbReference type="NCBIfam" id="TIGR01764">
    <property type="entry name" value="excise"/>
    <property type="match status" value="1"/>
</dbReference>
<evidence type="ECO:0000259" key="1">
    <source>
        <dbReference type="Pfam" id="PF12728"/>
    </source>
</evidence>
<dbReference type="InterPro" id="IPR041657">
    <property type="entry name" value="HTH_17"/>
</dbReference>
<dbReference type="SUPFAM" id="SSF46955">
    <property type="entry name" value="Putative DNA-binding domain"/>
    <property type="match status" value="1"/>
</dbReference>
<dbReference type="InterPro" id="IPR009061">
    <property type="entry name" value="DNA-bd_dom_put_sf"/>
</dbReference>
<dbReference type="GO" id="GO:0003677">
    <property type="term" value="F:DNA binding"/>
    <property type="evidence" value="ECO:0007669"/>
    <property type="project" value="InterPro"/>
</dbReference>
<evidence type="ECO:0000313" key="2">
    <source>
        <dbReference type="EMBL" id="MBB4679300.1"/>
    </source>
</evidence>
<organism evidence="2 3">
    <name type="scientific">Crossiella cryophila</name>
    <dbReference type="NCBI Taxonomy" id="43355"/>
    <lineage>
        <taxon>Bacteria</taxon>
        <taxon>Bacillati</taxon>
        <taxon>Actinomycetota</taxon>
        <taxon>Actinomycetes</taxon>
        <taxon>Pseudonocardiales</taxon>
        <taxon>Pseudonocardiaceae</taxon>
        <taxon>Crossiella</taxon>
    </lineage>
</organism>
<keyword evidence="3" id="KW-1185">Reference proteome</keyword>
<comment type="caution">
    <text evidence="2">The sequence shown here is derived from an EMBL/GenBank/DDBJ whole genome shotgun (WGS) entry which is preliminary data.</text>
</comment>
<proteinExistence type="predicted"/>
<accession>A0A7W7CDQ5</accession>
<dbReference type="Pfam" id="PF12728">
    <property type="entry name" value="HTH_17"/>
    <property type="match status" value="1"/>
</dbReference>
<dbReference type="EMBL" id="JACHMH010000001">
    <property type="protein sequence ID" value="MBB4679300.1"/>
    <property type="molecule type" value="Genomic_DNA"/>
</dbReference>
<sequence length="143" mass="15985">MDDELYTVDHVADVLGLHVKTVRNYVREGRLKAVRIGKQYRIARRDLEAFTGRTAEAPARETAVRHRHAEASTVVQIEAISFELMSAVSGAITGSLQGRDFHAQPMRVQTYYDQERASMKIILNGPVGDTAALLDLVNHLLTR</sequence>
<dbReference type="AlphaFoldDB" id="A0A7W7CDQ5"/>
<gene>
    <name evidence="2" type="ORF">HNR67_005418</name>
</gene>
<protein>
    <submittedName>
        <fullName evidence="2">Excisionase family DNA binding protein</fullName>
    </submittedName>
</protein>
<dbReference type="Proteomes" id="UP000533598">
    <property type="component" value="Unassembled WGS sequence"/>
</dbReference>
<feature type="domain" description="Helix-turn-helix" evidence="1">
    <location>
        <begin position="5"/>
        <end position="50"/>
    </location>
</feature>
<evidence type="ECO:0000313" key="3">
    <source>
        <dbReference type="Proteomes" id="UP000533598"/>
    </source>
</evidence>
<dbReference type="InterPro" id="IPR010093">
    <property type="entry name" value="SinI_DNA-bd"/>
</dbReference>
<name>A0A7W7CDQ5_9PSEU</name>